<evidence type="ECO:0000256" key="5">
    <source>
        <dbReference type="ARBA" id="ARBA00023136"/>
    </source>
</evidence>
<comment type="subcellular location">
    <subcellularLocation>
        <location evidence="6">Cell membrane</location>
        <topology evidence="6">Multi-pass membrane protein</topology>
    </subcellularLocation>
    <subcellularLocation>
        <location evidence="1">Membrane</location>
        <topology evidence="1">Multi-pass membrane protein</topology>
    </subcellularLocation>
</comment>
<reference evidence="8 9" key="1">
    <citation type="submission" date="2024-03" db="EMBL/GenBank/DDBJ databases">
        <title>Novel species of the genus Variovorax.</title>
        <authorList>
            <person name="Liu Q."/>
            <person name="Xin Y.-H."/>
        </authorList>
    </citation>
    <scope>NUCLEOTIDE SEQUENCE [LARGE SCALE GENOMIC DNA]</scope>
    <source>
        <strain evidence="8 9">KACC 18501</strain>
    </source>
</reference>
<feature type="transmembrane region" description="Helical" evidence="7">
    <location>
        <begin position="6"/>
        <end position="26"/>
    </location>
</feature>
<dbReference type="InterPro" id="IPR001626">
    <property type="entry name" value="ABC_TroCD"/>
</dbReference>
<feature type="transmembrane region" description="Helical" evidence="7">
    <location>
        <begin position="126"/>
        <end position="151"/>
    </location>
</feature>
<evidence type="ECO:0000313" key="8">
    <source>
        <dbReference type="EMBL" id="MEJ8824613.1"/>
    </source>
</evidence>
<feature type="transmembrane region" description="Helical" evidence="7">
    <location>
        <begin position="95"/>
        <end position="114"/>
    </location>
</feature>
<dbReference type="InterPro" id="IPR037294">
    <property type="entry name" value="ABC_BtuC-like"/>
</dbReference>
<evidence type="ECO:0000256" key="2">
    <source>
        <dbReference type="ARBA" id="ARBA00008034"/>
    </source>
</evidence>
<dbReference type="RefSeq" id="WP_340365636.1">
    <property type="nucleotide sequence ID" value="NZ_JBBKZV010000015.1"/>
</dbReference>
<dbReference type="Proteomes" id="UP001363010">
    <property type="component" value="Unassembled WGS sequence"/>
</dbReference>
<organism evidence="8 9">
    <name type="scientific">Variovorax humicola</name>
    <dbReference type="NCBI Taxonomy" id="1769758"/>
    <lineage>
        <taxon>Bacteria</taxon>
        <taxon>Pseudomonadati</taxon>
        <taxon>Pseudomonadota</taxon>
        <taxon>Betaproteobacteria</taxon>
        <taxon>Burkholderiales</taxon>
        <taxon>Comamonadaceae</taxon>
        <taxon>Variovorax</taxon>
    </lineage>
</organism>
<evidence type="ECO:0000256" key="1">
    <source>
        <dbReference type="ARBA" id="ARBA00004141"/>
    </source>
</evidence>
<proteinExistence type="inferred from homology"/>
<feature type="transmembrane region" description="Helical" evidence="7">
    <location>
        <begin position="38"/>
        <end position="59"/>
    </location>
</feature>
<sequence length="249" mass="25652">MNWSALDWGILGPALVAGLLVLATHVPLGTQVLDRGIVFIDLAIAQIAGLGVIAADALGLPEGGVAVQFAAVTAALLGAWLLTWTERRVPKQQEALIGVMFILAACAGILMLASNPHGGEHLKDLLVGQILWVNTTQLFWLGGVSAVLLVALRVGWIDRLGRFGFYAAFALAVTASVQLVGVYLVFSSLIIPALGTLGHSGARRFQIAYGIGAAGYALGLALSALLDLPSGAVIVWTLAACGLVGAKVG</sequence>
<feature type="transmembrane region" description="Helical" evidence="7">
    <location>
        <begin position="65"/>
        <end position="83"/>
    </location>
</feature>
<accession>A0ABU8W4R3</accession>
<keyword evidence="9" id="KW-1185">Reference proteome</keyword>
<feature type="transmembrane region" description="Helical" evidence="7">
    <location>
        <begin position="163"/>
        <end position="186"/>
    </location>
</feature>
<protein>
    <submittedName>
        <fullName evidence="8">Metal ABC transporter permease</fullName>
    </submittedName>
</protein>
<dbReference type="EMBL" id="JBBKZV010000015">
    <property type="protein sequence ID" value="MEJ8824613.1"/>
    <property type="molecule type" value="Genomic_DNA"/>
</dbReference>
<dbReference type="PANTHER" id="PTHR30477:SF19">
    <property type="entry name" value="METAL ABC TRANSPORTER PERMEASE"/>
    <property type="match status" value="1"/>
</dbReference>
<feature type="transmembrane region" description="Helical" evidence="7">
    <location>
        <begin position="206"/>
        <end position="226"/>
    </location>
</feature>
<evidence type="ECO:0000256" key="6">
    <source>
        <dbReference type="RuleBase" id="RU003943"/>
    </source>
</evidence>
<comment type="caution">
    <text evidence="8">The sequence shown here is derived from an EMBL/GenBank/DDBJ whole genome shotgun (WGS) entry which is preliminary data.</text>
</comment>
<comment type="similarity">
    <text evidence="2 6">Belongs to the ABC-3 integral membrane protein family.</text>
</comment>
<dbReference type="PANTHER" id="PTHR30477">
    <property type="entry name" value="ABC-TRANSPORTER METAL-BINDING PROTEIN"/>
    <property type="match status" value="1"/>
</dbReference>
<evidence type="ECO:0000313" key="9">
    <source>
        <dbReference type="Proteomes" id="UP001363010"/>
    </source>
</evidence>
<evidence type="ECO:0000256" key="4">
    <source>
        <dbReference type="ARBA" id="ARBA00022989"/>
    </source>
</evidence>
<name>A0ABU8W4R3_9BURK</name>
<dbReference type="Pfam" id="PF00950">
    <property type="entry name" value="ABC-3"/>
    <property type="match status" value="2"/>
</dbReference>
<dbReference type="SUPFAM" id="SSF81345">
    <property type="entry name" value="ABC transporter involved in vitamin B12 uptake, BtuC"/>
    <property type="match status" value="1"/>
</dbReference>
<keyword evidence="6" id="KW-0813">Transport</keyword>
<gene>
    <name evidence="8" type="ORF">WKW80_21680</name>
</gene>
<keyword evidence="3 6" id="KW-0812">Transmembrane</keyword>
<keyword evidence="4 7" id="KW-1133">Transmembrane helix</keyword>
<evidence type="ECO:0000256" key="3">
    <source>
        <dbReference type="ARBA" id="ARBA00022692"/>
    </source>
</evidence>
<keyword evidence="5 7" id="KW-0472">Membrane</keyword>
<evidence type="ECO:0000256" key="7">
    <source>
        <dbReference type="SAM" id="Phobius"/>
    </source>
</evidence>